<organism evidence="7 8">
    <name type="scientific">Haemaphysalis longicornis</name>
    <name type="common">Bush tick</name>
    <dbReference type="NCBI Taxonomy" id="44386"/>
    <lineage>
        <taxon>Eukaryota</taxon>
        <taxon>Metazoa</taxon>
        <taxon>Ecdysozoa</taxon>
        <taxon>Arthropoda</taxon>
        <taxon>Chelicerata</taxon>
        <taxon>Arachnida</taxon>
        <taxon>Acari</taxon>
        <taxon>Parasitiformes</taxon>
        <taxon>Ixodida</taxon>
        <taxon>Ixodoidea</taxon>
        <taxon>Ixodidae</taxon>
        <taxon>Haemaphysalinae</taxon>
        <taxon>Haemaphysalis</taxon>
    </lineage>
</organism>
<protein>
    <recommendedName>
        <fullName evidence="6">Autophagy-related protein 16 domain-containing protein</fullName>
    </recommendedName>
</protein>
<dbReference type="GO" id="GO:0034274">
    <property type="term" value="C:Atg12-Atg5-Atg16 complex"/>
    <property type="evidence" value="ECO:0007669"/>
    <property type="project" value="TreeGrafter"/>
</dbReference>
<comment type="caution">
    <text evidence="7">The sequence shown here is derived from an EMBL/GenBank/DDBJ whole genome shotgun (WGS) entry which is preliminary data.</text>
</comment>
<feature type="repeat" description="WD" evidence="4">
    <location>
        <begin position="518"/>
        <end position="547"/>
    </location>
</feature>
<dbReference type="GO" id="GO:0043495">
    <property type="term" value="F:protein-membrane adaptor activity"/>
    <property type="evidence" value="ECO:0007669"/>
    <property type="project" value="TreeGrafter"/>
</dbReference>
<dbReference type="GO" id="GO:0000045">
    <property type="term" value="P:autophagosome assembly"/>
    <property type="evidence" value="ECO:0007669"/>
    <property type="project" value="InterPro"/>
</dbReference>
<gene>
    <name evidence="7" type="ORF">HPB48_022275</name>
</gene>
<sequence length="582" mass="66230">MLRLVADLVTRTRLFENMDCLRAENVHLTVQKERLQEENLKLQMNTESSLGKPRAELETKIYKLQEEMTELLRRKSEHSQELIDAKNNLEEKERLLHQKEMRHVIQEFELELATLKQNLTATSKDLQDMKDANQLLHDEHEALQLAYSSLERNFAVLDREHQDLVKRWMALKSRDADKLNAENERMLRLKQAQVKRDLEDAAREPLVVSNDRVRSVSWATAPRDAGDALWVGQHPSRGFSSLLTNAPPSKQWRQRASSCRASYEGRYATRHEHVQVCTFCIRVPSCLRIGDAHEGEVNAVRFSPSGRMLCTGGGDRKVKIWEFTREQALLRGTLGGSNAAVMSLDMDTEENLVLAASNDFSSRVWTLSDQRLRHTLTGHSRKVLAAKFLGDTGRVASGSHDRTLKIWDLRSRACEHPDHLCGLLVQRPGGERRGRTTIISGHFDKRIRFWDSRAESSANEIVLGGLISSLDLSADRCQLLCCVRDDSVKLLDVRMNQVLVSFGDDNFKVAFDWTRAKFSPDSSYVAVGSQDGTLFIWNTQTGKLEKKLKEMSSAIIACSWSPNGEYIASSDRDKRVCVWSQI</sequence>
<keyword evidence="2 4" id="KW-0853">WD repeat</keyword>
<feature type="repeat" description="WD" evidence="4">
    <location>
        <begin position="376"/>
        <end position="417"/>
    </location>
</feature>
<dbReference type="Pfam" id="PF08614">
    <property type="entry name" value="ATG16"/>
    <property type="match status" value="1"/>
</dbReference>
<evidence type="ECO:0000259" key="6">
    <source>
        <dbReference type="Pfam" id="PF08614"/>
    </source>
</evidence>
<evidence type="ECO:0000313" key="7">
    <source>
        <dbReference type="EMBL" id="KAH9371409.1"/>
    </source>
</evidence>
<dbReference type="Pfam" id="PF00400">
    <property type="entry name" value="WD40"/>
    <property type="match status" value="4"/>
</dbReference>
<dbReference type="OMA" id="WGRPCIS"/>
<keyword evidence="3" id="KW-0677">Repeat</keyword>
<dbReference type="InterPro" id="IPR045160">
    <property type="entry name" value="ATG16"/>
</dbReference>
<dbReference type="InterPro" id="IPR019775">
    <property type="entry name" value="WD40_repeat_CS"/>
</dbReference>
<dbReference type="PROSITE" id="PS50294">
    <property type="entry name" value="WD_REPEATS_REGION"/>
    <property type="match status" value="3"/>
</dbReference>
<dbReference type="EMBL" id="JABSTR010000005">
    <property type="protein sequence ID" value="KAH9371409.1"/>
    <property type="molecule type" value="Genomic_DNA"/>
</dbReference>
<dbReference type="PRINTS" id="PR00320">
    <property type="entry name" value="GPROTEINBRPT"/>
</dbReference>
<dbReference type="InterPro" id="IPR013923">
    <property type="entry name" value="Autophagy-rel_prot_16_dom"/>
</dbReference>
<dbReference type="InterPro" id="IPR020472">
    <property type="entry name" value="WD40_PAC1"/>
</dbReference>
<dbReference type="Proteomes" id="UP000821853">
    <property type="component" value="Chromosome 3"/>
</dbReference>
<dbReference type="PANTHER" id="PTHR19878">
    <property type="entry name" value="AUTOPHAGY PROTEIN 16-LIKE"/>
    <property type="match status" value="1"/>
</dbReference>
<evidence type="ECO:0000256" key="2">
    <source>
        <dbReference type="ARBA" id="ARBA00022574"/>
    </source>
</evidence>
<proteinExistence type="inferred from homology"/>
<dbReference type="InterPro" id="IPR036322">
    <property type="entry name" value="WD40_repeat_dom_sf"/>
</dbReference>
<dbReference type="OrthoDB" id="6262491at2759"/>
<feature type="domain" description="Autophagy-related protein 16" evidence="6">
    <location>
        <begin position="12"/>
        <end position="180"/>
    </location>
</feature>
<dbReference type="GO" id="GO:0034045">
    <property type="term" value="C:phagophore assembly site membrane"/>
    <property type="evidence" value="ECO:0007669"/>
    <property type="project" value="TreeGrafter"/>
</dbReference>
<evidence type="ECO:0000256" key="3">
    <source>
        <dbReference type="ARBA" id="ARBA00022737"/>
    </source>
</evidence>
<keyword evidence="5" id="KW-0175">Coiled coil</keyword>
<feature type="repeat" description="WD" evidence="4">
    <location>
        <begin position="334"/>
        <end position="375"/>
    </location>
</feature>
<dbReference type="Gene3D" id="2.130.10.10">
    <property type="entry name" value="YVTN repeat-like/Quinoprotein amine dehydrogenase"/>
    <property type="match status" value="3"/>
</dbReference>
<feature type="repeat" description="WD" evidence="4">
    <location>
        <begin position="548"/>
        <end position="582"/>
    </location>
</feature>
<dbReference type="InterPro" id="IPR015943">
    <property type="entry name" value="WD40/YVTN_repeat-like_dom_sf"/>
</dbReference>
<dbReference type="PANTHER" id="PTHR19878:SF8">
    <property type="entry name" value="AUTOPHAGY-RELATED 16, ISOFORM F"/>
    <property type="match status" value="1"/>
</dbReference>
<dbReference type="InterPro" id="IPR001680">
    <property type="entry name" value="WD40_rpt"/>
</dbReference>
<dbReference type="PROSITE" id="PS00678">
    <property type="entry name" value="WD_REPEATS_1"/>
    <property type="match status" value="1"/>
</dbReference>
<accession>A0A9J6G9J3</accession>
<dbReference type="AlphaFoldDB" id="A0A9J6G9J3"/>
<reference evidence="7 8" key="1">
    <citation type="journal article" date="2020" name="Cell">
        <title>Large-Scale Comparative Analyses of Tick Genomes Elucidate Their Genetic Diversity and Vector Capacities.</title>
        <authorList>
            <consortium name="Tick Genome and Microbiome Consortium (TIGMIC)"/>
            <person name="Jia N."/>
            <person name="Wang J."/>
            <person name="Shi W."/>
            <person name="Du L."/>
            <person name="Sun Y."/>
            <person name="Zhan W."/>
            <person name="Jiang J.F."/>
            <person name="Wang Q."/>
            <person name="Zhang B."/>
            <person name="Ji P."/>
            <person name="Bell-Sakyi L."/>
            <person name="Cui X.M."/>
            <person name="Yuan T.T."/>
            <person name="Jiang B.G."/>
            <person name="Yang W.F."/>
            <person name="Lam T.T."/>
            <person name="Chang Q.C."/>
            <person name="Ding S.J."/>
            <person name="Wang X.J."/>
            <person name="Zhu J.G."/>
            <person name="Ruan X.D."/>
            <person name="Zhao L."/>
            <person name="Wei J.T."/>
            <person name="Ye R.Z."/>
            <person name="Que T.C."/>
            <person name="Du C.H."/>
            <person name="Zhou Y.H."/>
            <person name="Cheng J.X."/>
            <person name="Dai P.F."/>
            <person name="Guo W.B."/>
            <person name="Han X.H."/>
            <person name="Huang E.J."/>
            <person name="Li L.F."/>
            <person name="Wei W."/>
            <person name="Gao Y.C."/>
            <person name="Liu J.Z."/>
            <person name="Shao H.Z."/>
            <person name="Wang X."/>
            <person name="Wang C.C."/>
            <person name="Yang T.C."/>
            <person name="Huo Q.B."/>
            <person name="Li W."/>
            <person name="Chen H.Y."/>
            <person name="Chen S.E."/>
            <person name="Zhou L.G."/>
            <person name="Ni X.B."/>
            <person name="Tian J.H."/>
            <person name="Sheng Y."/>
            <person name="Liu T."/>
            <person name="Pan Y.S."/>
            <person name="Xia L.Y."/>
            <person name="Li J."/>
            <person name="Zhao F."/>
            <person name="Cao W.C."/>
        </authorList>
    </citation>
    <scope>NUCLEOTIDE SEQUENCE [LARGE SCALE GENOMIC DNA]</scope>
    <source>
        <strain evidence="7">HaeL-2018</strain>
    </source>
</reference>
<dbReference type="FunFam" id="2.130.10.10:FF:001153">
    <property type="entry name" value="Protein will die slowly-like protein"/>
    <property type="match status" value="1"/>
</dbReference>
<comment type="similarity">
    <text evidence="1">Belongs to the WD repeat ATG16 family.</text>
</comment>
<dbReference type="GO" id="GO:0000421">
    <property type="term" value="C:autophagosome membrane"/>
    <property type="evidence" value="ECO:0007669"/>
    <property type="project" value="TreeGrafter"/>
</dbReference>
<dbReference type="PROSITE" id="PS50082">
    <property type="entry name" value="WD_REPEATS_2"/>
    <property type="match status" value="5"/>
</dbReference>
<dbReference type="VEuPathDB" id="VectorBase:HLOH_051754"/>
<dbReference type="CDD" id="cd22887">
    <property type="entry name" value="Atg16_CCD"/>
    <property type="match status" value="1"/>
</dbReference>
<feature type="coiled-coil region" evidence="5">
    <location>
        <begin position="18"/>
        <end position="160"/>
    </location>
</feature>
<evidence type="ECO:0000256" key="1">
    <source>
        <dbReference type="ARBA" id="ARBA00009271"/>
    </source>
</evidence>
<dbReference type="SUPFAM" id="SSF50978">
    <property type="entry name" value="WD40 repeat-like"/>
    <property type="match status" value="1"/>
</dbReference>
<evidence type="ECO:0000256" key="5">
    <source>
        <dbReference type="SAM" id="Coils"/>
    </source>
</evidence>
<feature type="repeat" description="WD" evidence="4">
    <location>
        <begin position="290"/>
        <end position="331"/>
    </location>
</feature>
<evidence type="ECO:0000313" key="8">
    <source>
        <dbReference type="Proteomes" id="UP000821853"/>
    </source>
</evidence>
<dbReference type="SMART" id="SM00320">
    <property type="entry name" value="WD40"/>
    <property type="match status" value="7"/>
</dbReference>
<name>A0A9J6G9J3_HAELO</name>
<evidence type="ECO:0000256" key="4">
    <source>
        <dbReference type="PROSITE-ProRule" id="PRU00221"/>
    </source>
</evidence>
<dbReference type="Gene3D" id="1.20.5.170">
    <property type="match status" value="1"/>
</dbReference>
<keyword evidence="8" id="KW-1185">Reference proteome</keyword>
<dbReference type="CDD" id="cd00200">
    <property type="entry name" value="WD40"/>
    <property type="match status" value="1"/>
</dbReference>